<dbReference type="InterPro" id="IPR013762">
    <property type="entry name" value="Integrase-like_cat_sf"/>
</dbReference>
<name>A0ABU3SGX4_9HYPH</name>
<protein>
    <submittedName>
        <fullName evidence="3">Tyrosine-type recombinase/integrase</fullName>
    </submittedName>
</protein>
<dbReference type="InterPro" id="IPR011010">
    <property type="entry name" value="DNA_brk_join_enz"/>
</dbReference>
<keyword evidence="1" id="KW-0233">DNA recombination</keyword>
<keyword evidence="4" id="KW-1185">Reference proteome</keyword>
<sequence length="244" mass="27364">MLWSRLSRMTAFAKDPFLKAEKLERPHGAGEPHPTWADYELEAAIEDAIASNHPGLARALALARWGGFRRGTICAIPLNARVWGFDAAQQRHRRLSWITEKRRVARDKPEDSRLTQLLDRTPNRATTIAYNADAGVWKERQLSQAVERLVERLAKKSIMRSGLTLHGLRHARGVELAMAGASDAEIMAQIEHAKDKAAKIYRRQAERRGLADNGQSKIDNIIDLRAKPRTKVEFGIVNGPVNGL</sequence>
<evidence type="ECO:0000313" key="4">
    <source>
        <dbReference type="Proteomes" id="UP001254257"/>
    </source>
</evidence>
<comment type="caution">
    <text evidence="3">The sequence shown here is derived from an EMBL/GenBank/DDBJ whole genome shotgun (WGS) entry which is preliminary data.</text>
</comment>
<gene>
    <name evidence="3" type="ORF">RKE40_29010</name>
</gene>
<reference evidence="3 4" key="1">
    <citation type="submission" date="2023-09" db="EMBL/GenBank/DDBJ databases">
        <title>Whole genome shotgun sequencing (WGS) of Bosea sp. ZW T0_25, isolated from stored onions (Allium cepa).</title>
        <authorList>
            <person name="Stoll D.A."/>
            <person name="Huch M."/>
        </authorList>
    </citation>
    <scope>NUCLEOTIDE SEQUENCE [LARGE SCALE GENOMIC DNA]</scope>
    <source>
        <strain evidence="3 4">ZW T0_25</strain>
    </source>
</reference>
<dbReference type="Proteomes" id="UP001254257">
    <property type="component" value="Unassembled WGS sequence"/>
</dbReference>
<dbReference type="SUPFAM" id="SSF56349">
    <property type="entry name" value="DNA breaking-rejoining enzymes"/>
    <property type="match status" value="1"/>
</dbReference>
<feature type="domain" description="Tyr recombinase" evidence="2">
    <location>
        <begin position="97"/>
        <end position="206"/>
    </location>
</feature>
<dbReference type="RefSeq" id="WP_316021633.1">
    <property type="nucleotide sequence ID" value="NZ_JAWDID010000098.1"/>
</dbReference>
<dbReference type="EMBL" id="JAWDID010000098">
    <property type="protein sequence ID" value="MDU0343941.1"/>
    <property type="molecule type" value="Genomic_DNA"/>
</dbReference>
<evidence type="ECO:0000313" key="3">
    <source>
        <dbReference type="EMBL" id="MDU0343941.1"/>
    </source>
</evidence>
<accession>A0ABU3SGX4</accession>
<organism evidence="3 4">
    <name type="scientific">Bosea rubneri</name>
    <dbReference type="NCBI Taxonomy" id="3075434"/>
    <lineage>
        <taxon>Bacteria</taxon>
        <taxon>Pseudomonadati</taxon>
        <taxon>Pseudomonadota</taxon>
        <taxon>Alphaproteobacteria</taxon>
        <taxon>Hyphomicrobiales</taxon>
        <taxon>Boseaceae</taxon>
        <taxon>Bosea</taxon>
    </lineage>
</organism>
<dbReference type="Gene3D" id="1.10.443.10">
    <property type="entry name" value="Intergrase catalytic core"/>
    <property type="match status" value="1"/>
</dbReference>
<dbReference type="Pfam" id="PF00589">
    <property type="entry name" value="Phage_integrase"/>
    <property type="match status" value="1"/>
</dbReference>
<proteinExistence type="predicted"/>
<dbReference type="InterPro" id="IPR002104">
    <property type="entry name" value="Integrase_catalytic"/>
</dbReference>
<evidence type="ECO:0000259" key="2">
    <source>
        <dbReference type="Pfam" id="PF00589"/>
    </source>
</evidence>
<evidence type="ECO:0000256" key="1">
    <source>
        <dbReference type="ARBA" id="ARBA00023172"/>
    </source>
</evidence>